<dbReference type="InterPro" id="IPR011008">
    <property type="entry name" value="Dimeric_a/b-barrel"/>
</dbReference>
<dbReference type="Pfam" id="PF03992">
    <property type="entry name" value="ABM"/>
    <property type="match status" value="1"/>
</dbReference>
<keyword evidence="3" id="KW-1185">Reference proteome</keyword>
<accession>A0A561U7Q9</accession>
<name>A0A561U7Q9_9PSEU</name>
<sequence length="121" mass="13161">MKFREMDRHVAYADQLGGDDGPIELINVFTMDAGDIERFLQVWADDAAYMKRQPGFIRTQLYRGTGGSATFVNMATWESTGALRAAFTAPEFQAAVARYPHSVEASPHVCAASAVPGICTA</sequence>
<evidence type="ECO:0000313" key="3">
    <source>
        <dbReference type="Proteomes" id="UP000316184"/>
    </source>
</evidence>
<dbReference type="RefSeq" id="WP_145738375.1">
    <property type="nucleotide sequence ID" value="NZ_VIWX01000002.1"/>
</dbReference>
<dbReference type="EMBL" id="VIWX01000002">
    <property type="protein sequence ID" value="TWF95389.1"/>
    <property type="molecule type" value="Genomic_DNA"/>
</dbReference>
<protein>
    <submittedName>
        <fullName evidence="2">Heme-degrading monooxygenase HmoA</fullName>
    </submittedName>
</protein>
<proteinExistence type="predicted"/>
<evidence type="ECO:0000259" key="1">
    <source>
        <dbReference type="PROSITE" id="PS51725"/>
    </source>
</evidence>
<keyword evidence="2" id="KW-0503">Monooxygenase</keyword>
<comment type="caution">
    <text evidence="2">The sequence shown here is derived from an EMBL/GenBank/DDBJ whole genome shotgun (WGS) entry which is preliminary data.</text>
</comment>
<gene>
    <name evidence="2" type="ORF">FHU35_12384</name>
</gene>
<dbReference type="SUPFAM" id="SSF54909">
    <property type="entry name" value="Dimeric alpha+beta barrel"/>
    <property type="match status" value="1"/>
</dbReference>
<dbReference type="Proteomes" id="UP000316184">
    <property type="component" value="Unassembled WGS sequence"/>
</dbReference>
<dbReference type="GO" id="GO:0004497">
    <property type="term" value="F:monooxygenase activity"/>
    <property type="evidence" value="ECO:0007669"/>
    <property type="project" value="UniProtKB-KW"/>
</dbReference>
<feature type="domain" description="ABM" evidence="1">
    <location>
        <begin position="23"/>
        <end position="115"/>
    </location>
</feature>
<dbReference type="AlphaFoldDB" id="A0A561U7Q9"/>
<dbReference type="PROSITE" id="PS51725">
    <property type="entry name" value="ABM"/>
    <property type="match status" value="1"/>
</dbReference>
<dbReference type="Gene3D" id="3.30.70.100">
    <property type="match status" value="1"/>
</dbReference>
<reference evidence="2 3" key="1">
    <citation type="submission" date="2019-06" db="EMBL/GenBank/DDBJ databases">
        <title>Sequencing the genomes of 1000 actinobacteria strains.</title>
        <authorList>
            <person name="Klenk H.-P."/>
        </authorList>
    </citation>
    <scope>NUCLEOTIDE SEQUENCE [LARGE SCALE GENOMIC DNA]</scope>
    <source>
        <strain evidence="2 3">DSM 46699</strain>
    </source>
</reference>
<dbReference type="OrthoDB" id="1494517at2"/>
<evidence type="ECO:0000313" key="2">
    <source>
        <dbReference type="EMBL" id="TWF95389.1"/>
    </source>
</evidence>
<keyword evidence="2" id="KW-0560">Oxidoreductase</keyword>
<dbReference type="InterPro" id="IPR007138">
    <property type="entry name" value="ABM_dom"/>
</dbReference>
<organism evidence="2 3">
    <name type="scientific">Saccharopolyspora dendranthemae</name>
    <dbReference type="NCBI Taxonomy" id="1181886"/>
    <lineage>
        <taxon>Bacteria</taxon>
        <taxon>Bacillati</taxon>
        <taxon>Actinomycetota</taxon>
        <taxon>Actinomycetes</taxon>
        <taxon>Pseudonocardiales</taxon>
        <taxon>Pseudonocardiaceae</taxon>
        <taxon>Saccharopolyspora</taxon>
    </lineage>
</organism>